<dbReference type="PANTHER" id="PTHR43647">
    <property type="entry name" value="DEHYDROGENASE"/>
    <property type="match status" value="1"/>
</dbReference>
<evidence type="ECO:0000256" key="2">
    <source>
        <dbReference type="ARBA" id="ARBA00022857"/>
    </source>
</evidence>
<evidence type="ECO:0000313" key="10">
    <source>
        <dbReference type="Proteomes" id="UP001212411"/>
    </source>
</evidence>
<evidence type="ECO:0000256" key="3">
    <source>
        <dbReference type="ARBA" id="ARBA00022955"/>
    </source>
</evidence>
<name>A0AAF0AV14_9SCHI</name>
<dbReference type="RefSeq" id="XP_056035708.1">
    <property type="nucleotide sequence ID" value="XM_056180167.1"/>
</dbReference>
<dbReference type="EC" id="1.1.1.270" evidence="8"/>
<dbReference type="GO" id="GO:0000253">
    <property type="term" value="F:3-beta-hydroxysteroid 3-dehydrogenase (NADP+) activity"/>
    <property type="evidence" value="ECO:0007669"/>
    <property type="project" value="UniProtKB-EC"/>
</dbReference>
<comment type="pathway">
    <text evidence="6">Steroid biosynthesis; zymosterol biosynthesis; zymosterol from lanosterol: step 5/6.</text>
</comment>
<dbReference type="InterPro" id="IPR002347">
    <property type="entry name" value="SDR_fam"/>
</dbReference>
<keyword evidence="2" id="KW-0521">NADP</keyword>
<accession>A0AAF0AV14</accession>
<organism evidence="9 10">
    <name type="scientific">Schizosaccharomyces osmophilus</name>
    <dbReference type="NCBI Taxonomy" id="2545709"/>
    <lineage>
        <taxon>Eukaryota</taxon>
        <taxon>Fungi</taxon>
        <taxon>Dikarya</taxon>
        <taxon>Ascomycota</taxon>
        <taxon>Taphrinomycotina</taxon>
        <taxon>Schizosaccharomycetes</taxon>
        <taxon>Schizosaccharomycetales</taxon>
        <taxon>Schizosaccharomycetaceae</taxon>
        <taxon>Schizosaccharomyces</taxon>
    </lineage>
</organism>
<dbReference type="GO" id="GO:0005789">
    <property type="term" value="C:endoplasmic reticulum membrane"/>
    <property type="evidence" value="ECO:0007669"/>
    <property type="project" value="TreeGrafter"/>
</dbReference>
<keyword evidence="10" id="KW-1185">Reference proteome</keyword>
<evidence type="ECO:0000256" key="1">
    <source>
        <dbReference type="ARBA" id="ARBA00022516"/>
    </source>
</evidence>
<dbReference type="PANTHER" id="PTHR43647:SF1">
    <property type="entry name" value="3-KETO-STEROID REDUCTASE ERG27"/>
    <property type="match status" value="1"/>
</dbReference>
<keyword evidence="3" id="KW-0752">Steroid biosynthesis</keyword>
<keyword evidence="5" id="KW-0443">Lipid metabolism</keyword>
<gene>
    <name evidence="9" type="primary">erg27</name>
    <name evidence="9" type="ORF">SOMG_01374</name>
</gene>
<reference evidence="9 10" key="1">
    <citation type="journal article" date="2023" name="G3 (Bethesda)">
        <title>A high-quality reference genome for the fission yeast Schizosaccharomyces osmophilus.</title>
        <authorList>
            <person name="Jia G.S."/>
            <person name="Zhang W.C."/>
            <person name="Liang Y."/>
            <person name="Liu X.H."/>
            <person name="Rhind N."/>
            <person name="Pidoux A."/>
            <person name="Brysch-Herzberg M."/>
            <person name="Du L.L."/>
        </authorList>
    </citation>
    <scope>NUCLEOTIDE SEQUENCE [LARGE SCALE GENOMIC DNA]</scope>
    <source>
        <strain evidence="9 10">CBS 15793</strain>
    </source>
</reference>
<evidence type="ECO:0000256" key="8">
    <source>
        <dbReference type="ARBA" id="ARBA00023621"/>
    </source>
</evidence>
<evidence type="ECO:0000313" key="9">
    <source>
        <dbReference type="EMBL" id="WBW71465.1"/>
    </source>
</evidence>
<evidence type="ECO:0000256" key="6">
    <source>
        <dbReference type="ARBA" id="ARBA00023589"/>
    </source>
</evidence>
<evidence type="ECO:0000256" key="5">
    <source>
        <dbReference type="ARBA" id="ARBA00023098"/>
    </source>
</evidence>
<dbReference type="InterPro" id="IPR051593">
    <property type="entry name" value="Ergosterol_Biosynth_ERG27"/>
</dbReference>
<proteinExistence type="inferred from homology"/>
<dbReference type="Gene3D" id="3.40.50.720">
    <property type="entry name" value="NAD(P)-binding Rossmann-like Domain"/>
    <property type="match status" value="1"/>
</dbReference>
<keyword evidence="4" id="KW-0560">Oxidoreductase</keyword>
<dbReference type="InterPro" id="IPR036291">
    <property type="entry name" value="NAD(P)-bd_dom_sf"/>
</dbReference>
<dbReference type="Pfam" id="PF00106">
    <property type="entry name" value="adh_short"/>
    <property type="match status" value="1"/>
</dbReference>
<comment type="similarity">
    <text evidence="7">Belongs to the short-chain dehydrogenases/reductases (SDR) family. ERG27 subfamily.</text>
</comment>
<sequence>MSFRKYALITGSNSGLGFGIAARLLEFYKPRIEDEPETFTIILTCRSRAKAEDACKRLKELFPERKIRLEYVILDLSNMQSVEEAALEIKARYPKLDYVYLNAGAWDLQGINWMQAIFATIMNPVKALTYPTFYKEAMGSTSEDSMGYIFQSNVFGHYYLKTRLCELSVLGSSTKVVLTGSLVAKKESLNFDDIQCLHGERPYQSSKRLLDILHYAEIESGLPYQQYLVHPGLCTTNMYQTFLGFIVIFAKLGFWLCRLLGSPWHTVSPYTAAYAFLWIATQSHIEDENIKWGSATTMSGKEKILPTSIELVLPSDKTKSMTYMHDLYKEWKHKLNVS</sequence>
<dbReference type="KEGG" id="som:SOMG_01374"/>
<dbReference type="SUPFAM" id="SSF51735">
    <property type="entry name" value="NAD(P)-binding Rossmann-fold domains"/>
    <property type="match status" value="1"/>
</dbReference>
<dbReference type="AlphaFoldDB" id="A0AAF0AV14"/>
<dbReference type="EMBL" id="CP115611">
    <property type="protein sequence ID" value="WBW71465.1"/>
    <property type="molecule type" value="Genomic_DNA"/>
</dbReference>
<protein>
    <recommendedName>
        <fullName evidence="8">3beta-hydroxysteroid 3-dehydrogenase</fullName>
        <ecNumber evidence="8">1.1.1.270</ecNumber>
    </recommendedName>
</protein>
<dbReference type="Proteomes" id="UP001212411">
    <property type="component" value="Chromosome 1"/>
</dbReference>
<keyword evidence="1" id="KW-0444">Lipid biosynthesis</keyword>
<dbReference type="GO" id="GO:0005741">
    <property type="term" value="C:mitochondrial outer membrane"/>
    <property type="evidence" value="ECO:0007669"/>
    <property type="project" value="TreeGrafter"/>
</dbReference>
<evidence type="ECO:0000256" key="7">
    <source>
        <dbReference type="ARBA" id="ARBA00023593"/>
    </source>
</evidence>
<dbReference type="GO" id="GO:0006696">
    <property type="term" value="P:ergosterol biosynthetic process"/>
    <property type="evidence" value="ECO:0007669"/>
    <property type="project" value="TreeGrafter"/>
</dbReference>
<evidence type="ECO:0000256" key="4">
    <source>
        <dbReference type="ARBA" id="ARBA00023002"/>
    </source>
</evidence>
<dbReference type="GO" id="GO:0005811">
    <property type="term" value="C:lipid droplet"/>
    <property type="evidence" value="ECO:0007669"/>
    <property type="project" value="TreeGrafter"/>
</dbReference>
<dbReference type="GeneID" id="80874856"/>